<dbReference type="EMBL" id="JAECZO010000005">
    <property type="protein sequence ID" value="KAK7200441.1"/>
    <property type="molecule type" value="Genomic_DNA"/>
</dbReference>
<keyword evidence="3" id="KW-1185">Reference proteome</keyword>
<organism evidence="2 3">
    <name type="scientific">Novymonas esmeraldas</name>
    <dbReference type="NCBI Taxonomy" id="1808958"/>
    <lineage>
        <taxon>Eukaryota</taxon>
        <taxon>Discoba</taxon>
        <taxon>Euglenozoa</taxon>
        <taxon>Kinetoplastea</taxon>
        <taxon>Metakinetoplastina</taxon>
        <taxon>Trypanosomatida</taxon>
        <taxon>Trypanosomatidae</taxon>
        <taxon>Novymonas</taxon>
    </lineage>
</organism>
<gene>
    <name evidence="2" type="ORF">NESM_000098500</name>
</gene>
<proteinExistence type="predicted"/>
<accession>A0AAW0F4T5</accession>
<name>A0AAW0F4T5_9TRYP</name>
<feature type="compositionally biased region" description="Low complexity" evidence="1">
    <location>
        <begin position="106"/>
        <end position="118"/>
    </location>
</feature>
<dbReference type="AlphaFoldDB" id="A0AAW0F4T5"/>
<evidence type="ECO:0000313" key="3">
    <source>
        <dbReference type="Proteomes" id="UP001430356"/>
    </source>
</evidence>
<sequence length="733" mass="77803">MDSETATSTMAWAFAAAPADGVPALEALAEELVWLGAMAPESLLSCSGHAHERARVSGARELMSALLSAAMPCNAAAQAALYVIVASRVYAALVIETVERRRRGVRPALPDAAASTAAAEEREGEGEDEEKTEQHRHLLAGVRATMQAWVCDLVPMLVDVVLPRLHLHDAEPTTVTVSQPLGRGLGAPRAVPDDAAGQTELLDVLATYPVREALVHLVDAVCHSTSDGADELAASLLLAAYATLCHTEVCPRATAGPENPTGATTATLRRWHARLLSDMIAATDEHAASSSAPQRAVSNTHGAVLHDCLQRLYAIAKEAQRGRGADVLVFAFAALQSPRLTSAGDATLHASDVERGTAPQDATAASLAMEHDRDVEAFTLVAVDDVDARQCDGGATAVACIASSPLCRQGALLLLADALRCESDPAAAHSLAYSASAASLLIGVADALVVSLRCACGAAALLRHLLLLRELVLAVPKYTIRCAGEARRSHALSTGEQRLDLCLTRRYQAFFDVEKELLTLSALCPVEEHRRISRVVALELLERLEERARVRMHGSLLALCPYHSIARFFLDQLLRDWRAAQSATEHAVPPETSPLHTAVPAALQECALAFLSQASSGASGFIDPLVVTLNFVRVEVSRRTWLRSPSRRAASASAGDEAAMAVLRAWGRLLHVLRAELLPRCHALLRRAAVPPPPESDAAAHFTVSVALSPLDLFSLSCAVDGLEEVLKTAAPT</sequence>
<protein>
    <submittedName>
        <fullName evidence="2">Uncharacterized protein</fullName>
    </submittedName>
</protein>
<feature type="compositionally biased region" description="Acidic residues" evidence="1">
    <location>
        <begin position="122"/>
        <end position="131"/>
    </location>
</feature>
<feature type="region of interest" description="Disordered" evidence="1">
    <location>
        <begin position="106"/>
        <end position="133"/>
    </location>
</feature>
<evidence type="ECO:0000256" key="1">
    <source>
        <dbReference type="SAM" id="MobiDB-lite"/>
    </source>
</evidence>
<comment type="caution">
    <text evidence="2">The sequence shown here is derived from an EMBL/GenBank/DDBJ whole genome shotgun (WGS) entry which is preliminary data.</text>
</comment>
<evidence type="ECO:0000313" key="2">
    <source>
        <dbReference type="EMBL" id="KAK7200441.1"/>
    </source>
</evidence>
<reference evidence="2 3" key="1">
    <citation type="journal article" date="2021" name="MBio">
        <title>A New Model Trypanosomatid, Novymonas esmeraldas: Genomic Perception of Its 'Candidatus Pandoraea novymonadis' Endosymbiont.</title>
        <authorList>
            <person name="Zakharova A."/>
            <person name="Saura A."/>
            <person name="Butenko A."/>
            <person name="Podesvova L."/>
            <person name="Warmusova S."/>
            <person name="Kostygov A.Y."/>
            <person name="Nenarokova A."/>
            <person name="Lukes J."/>
            <person name="Opperdoes F.R."/>
            <person name="Yurchenko V."/>
        </authorList>
    </citation>
    <scope>NUCLEOTIDE SEQUENCE [LARGE SCALE GENOMIC DNA]</scope>
    <source>
        <strain evidence="2 3">E262AT.01</strain>
    </source>
</reference>
<dbReference type="Proteomes" id="UP001430356">
    <property type="component" value="Unassembled WGS sequence"/>
</dbReference>